<dbReference type="PANTHER" id="PTHR48070">
    <property type="entry name" value="ESTERASE OVCA2"/>
    <property type="match status" value="1"/>
</dbReference>
<protein>
    <recommendedName>
        <fullName evidence="3">Serine hydrolase domain-containing protein</fullName>
    </recommendedName>
</protein>
<evidence type="ECO:0000256" key="1">
    <source>
        <dbReference type="ARBA" id="ARBA00005863"/>
    </source>
</evidence>
<evidence type="ECO:0000256" key="2">
    <source>
        <dbReference type="ARBA" id="ARBA00022801"/>
    </source>
</evidence>
<evidence type="ECO:0000313" key="4">
    <source>
        <dbReference type="EMBL" id="KAJ5538371.1"/>
    </source>
</evidence>
<dbReference type="GO" id="GO:0017000">
    <property type="term" value="P:antibiotic biosynthetic process"/>
    <property type="evidence" value="ECO:0007669"/>
    <property type="project" value="UniProtKB-ARBA"/>
</dbReference>
<dbReference type="InterPro" id="IPR029058">
    <property type="entry name" value="AB_hydrolase_fold"/>
</dbReference>
<dbReference type="AlphaFoldDB" id="A0AAD6CW47"/>
<dbReference type="PANTHER" id="PTHR48070:SF3">
    <property type="entry name" value="ESTERASE DBAE-RELATED"/>
    <property type="match status" value="1"/>
</dbReference>
<dbReference type="InterPro" id="IPR050593">
    <property type="entry name" value="LovG"/>
</dbReference>
<reference evidence="4 5" key="1">
    <citation type="journal article" date="2023" name="IMA Fungus">
        <title>Comparative genomic study of the Penicillium genus elucidates a diverse pangenome and 15 lateral gene transfer events.</title>
        <authorList>
            <person name="Petersen C."/>
            <person name="Sorensen T."/>
            <person name="Nielsen M.R."/>
            <person name="Sondergaard T.E."/>
            <person name="Sorensen J.L."/>
            <person name="Fitzpatrick D.A."/>
            <person name="Frisvad J.C."/>
            <person name="Nielsen K.L."/>
        </authorList>
    </citation>
    <scope>NUCLEOTIDE SEQUENCE [LARGE SCALE GENOMIC DNA]</scope>
    <source>
        <strain evidence="4 5">IBT 35679</strain>
    </source>
</reference>
<evidence type="ECO:0000313" key="5">
    <source>
        <dbReference type="Proteomes" id="UP001220324"/>
    </source>
</evidence>
<feature type="domain" description="Serine hydrolase" evidence="3">
    <location>
        <begin position="11"/>
        <end position="252"/>
    </location>
</feature>
<comment type="similarity">
    <text evidence="1">Belongs to the LovG family.</text>
</comment>
<dbReference type="GO" id="GO:0072330">
    <property type="term" value="P:monocarboxylic acid biosynthetic process"/>
    <property type="evidence" value="ECO:0007669"/>
    <property type="project" value="UniProtKB-ARBA"/>
</dbReference>
<dbReference type="GO" id="GO:0005634">
    <property type="term" value="C:nucleus"/>
    <property type="evidence" value="ECO:0007669"/>
    <property type="project" value="TreeGrafter"/>
</dbReference>
<keyword evidence="5" id="KW-1185">Reference proteome</keyword>
<dbReference type="GO" id="GO:0005737">
    <property type="term" value="C:cytoplasm"/>
    <property type="evidence" value="ECO:0007669"/>
    <property type="project" value="TreeGrafter"/>
</dbReference>
<evidence type="ECO:0000259" key="3">
    <source>
        <dbReference type="Pfam" id="PF03959"/>
    </source>
</evidence>
<organism evidence="4 5">
    <name type="scientific">Penicillium frequentans</name>
    <dbReference type="NCBI Taxonomy" id="3151616"/>
    <lineage>
        <taxon>Eukaryota</taxon>
        <taxon>Fungi</taxon>
        <taxon>Dikarya</taxon>
        <taxon>Ascomycota</taxon>
        <taxon>Pezizomycotina</taxon>
        <taxon>Eurotiomycetes</taxon>
        <taxon>Eurotiomycetidae</taxon>
        <taxon>Eurotiales</taxon>
        <taxon>Aspergillaceae</taxon>
        <taxon>Penicillium</taxon>
    </lineage>
</organism>
<name>A0AAD6CW47_9EURO</name>
<dbReference type="Gene3D" id="3.40.50.1820">
    <property type="entry name" value="alpha/beta hydrolase"/>
    <property type="match status" value="1"/>
</dbReference>
<dbReference type="InterPro" id="IPR005645">
    <property type="entry name" value="FSH-like_dom"/>
</dbReference>
<dbReference type="SUPFAM" id="SSF53474">
    <property type="entry name" value="alpha/beta-Hydrolases"/>
    <property type="match status" value="1"/>
</dbReference>
<dbReference type="EMBL" id="JAQIZZ010000006">
    <property type="protein sequence ID" value="KAJ5538371.1"/>
    <property type="molecule type" value="Genomic_DNA"/>
</dbReference>
<dbReference type="Pfam" id="PF03959">
    <property type="entry name" value="FSH1"/>
    <property type="match status" value="1"/>
</dbReference>
<gene>
    <name evidence="4" type="ORF">N7494_007850</name>
</gene>
<accession>A0AAD6CW47</accession>
<proteinExistence type="inferred from homology"/>
<dbReference type="GO" id="GO:0016787">
    <property type="term" value="F:hydrolase activity"/>
    <property type="evidence" value="ECO:0007669"/>
    <property type="project" value="UniProtKB-KW"/>
</dbReference>
<comment type="caution">
    <text evidence="4">The sequence shown here is derived from an EMBL/GenBank/DDBJ whole genome shotgun (WGS) entry which is preliminary data.</text>
</comment>
<sequence length="270" mass="29825">MTIQDPTLKLPRIICLHGGGTNARIFRMQCRVLESTLRSTFRLVYVEAPFPSQPGSDVTSVYKNHGPFKSWLRITSSDIAHEPHHIIESINTAIATAMYTDTQSGATGEWVALLGFSQGAKLAASILFAQQSMQRRTGQDAVIWPNFRFAVLMAGRGPLVWLLPEKNGISSSISAGLVDAASPSIGGHEPDIPMDSNEHILRIPTVHIHGLRDPGLRSHRALLSNYFKEDLVSLVEWEGDHRIPIKRKDVDAVVQEIYSLAKVTGVLDTW</sequence>
<keyword evidence="2" id="KW-0378">Hydrolase</keyword>
<dbReference type="Proteomes" id="UP001220324">
    <property type="component" value="Unassembled WGS sequence"/>
</dbReference>
<dbReference type="GO" id="GO:0044550">
    <property type="term" value="P:secondary metabolite biosynthetic process"/>
    <property type="evidence" value="ECO:0007669"/>
    <property type="project" value="TreeGrafter"/>
</dbReference>